<keyword evidence="2" id="KW-0645">Protease</keyword>
<dbReference type="SUPFAM" id="SSF50494">
    <property type="entry name" value="Trypsin-like serine proteases"/>
    <property type="match status" value="1"/>
</dbReference>
<dbReference type="InterPro" id="IPR036034">
    <property type="entry name" value="PDZ_sf"/>
</dbReference>
<name>A0A7S7NXI7_PALFE</name>
<dbReference type="PANTHER" id="PTHR22939:SF129">
    <property type="entry name" value="SERINE PROTEASE HTRA2, MITOCHONDRIAL"/>
    <property type="match status" value="1"/>
</dbReference>
<dbReference type="SMART" id="SM00228">
    <property type="entry name" value="PDZ"/>
    <property type="match status" value="2"/>
</dbReference>
<organism evidence="5 6">
    <name type="scientific">Paludibaculum fermentans</name>
    <dbReference type="NCBI Taxonomy" id="1473598"/>
    <lineage>
        <taxon>Bacteria</taxon>
        <taxon>Pseudomonadati</taxon>
        <taxon>Acidobacteriota</taxon>
        <taxon>Terriglobia</taxon>
        <taxon>Bryobacterales</taxon>
        <taxon>Bryobacteraceae</taxon>
        <taxon>Paludibaculum</taxon>
    </lineage>
</organism>
<dbReference type="InterPro" id="IPR009003">
    <property type="entry name" value="Peptidase_S1_PA"/>
</dbReference>
<evidence type="ECO:0000313" key="5">
    <source>
        <dbReference type="EMBL" id="QOY91587.1"/>
    </source>
</evidence>
<evidence type="ECO:0000256" key="2">
    <source>
        <dbReference type="ARBA" id="ARBA00022670"/>
    </source>
</evidence>
<dbReference type="Gene3D" id="2.40.10.120">
    <property type="match status" value="1"/>
</dbReference>
<dbReference type="GO" id="GO:0004252">
    <property type="term" value="F:serine-type endopeptidase activity"/>
    <property type="evidence" value="ECO:0007669"/>
    <property type="project" value="InterPro"/>
</dbReference>
<dbReference type="EMBL" id="CP063849">
    <property type="protein sequence ID" value="QOY91587.1"/>
    <property type="molecule type" value="Genomic_DNA"/>
</dbReference>
<sequence>MPGTIVAALLLSAQSRPQPPAGGTEFAALSASFQGLSRRVHTSVVKVTAVGYRQLEGDETDEPGVAARQQSSGSGVIIDESGFIVTNAHVVIGAQRVQVTLPTTVESTSGARRSAVRPVGRIARAELVGLDLEADIALLKVNEKGLPALSLADSDTVEQGQLVLAFGSPMGLDNSVTMGVVSSPARQLKPDDPMIYIQTDAPINPGNSGGPLVDSSGSVVGINTLILTQSGGSEGIGFAVPSNIVANVVDQLRKSGRVVRGEIGVTAQTISPSLAEGLKLSQNWGVVIGDVEPDGEGEKAGLRVGDIIYSLNGKVMENARQFNINVYRPAIGEFVNLEIVRGKRRLALTVKVVERHDEATTYADLASREENLVSELGIFAVDLTPKLREQVDPIRREKGGLLVAARHADGPLLDDPFKAGDVIYSVNSTLVSSVADLRQMLRKMKSGDPIAVQIERAGKLRFISFELP</sequence>
<gene>
    <name evidence="5" type="ORF">IRI77_17060</name>
</gene>
<dbReference type="PROSITE" id="PS50106">
    <property type="entry name" value="PDZ"/>
    <property type="match status" value="1"/>
</dbReference>
<dbReference type="RefSeq" id="WP_194453241.1">
    <property type="nucleotide sequence ID" value="NZ_CP063849.1"/>
</dbReference>
<protein>
    <submittedName>
        <fullName evidence="5">Trypsin-like peptidase domain-containing protein</fullName>
    </submittedName>
</protein>
<evidence type="ECO:0000256" key="1">
    <source>
        <dbReference type="ARBA" id="ARBA00010541"/>
    </source>
</evidence>
<evidence type="ECO:0000259" key="4">
    <source>
        <dbReference type="PROSITE" id="PS50106"/>
    </source>
</evidence>
<feature type="domain" description="PDZ" evidence="4">
    <location>
        <begin position="260"/>
        <end position="343"/>
    </location>
</feature>
<keyword evidence="3" id="KW-0378">Hydrolase</keyword>
<dbReference type="Proteomes" id="UP000593892">
    <property type="component" value="Chromosome"/>
</dbReference>
<keyword evidence="6" id="KW-1185">Reference proteome</keyword>
<dbReference type="InterPro" id="IPR001940">
    <property type="entry name" value="Peptidase_S1C"/>
</dbReference>
<dbReference type="Gene3D" id="2.30.42.10">
    <property type="match status" value="2"/>
</dbReference>
<reference evidence="5 6" key="1">
    <citation type="submission" date="2020-10" db="EMBL/GenBank/DDBJ databases">
        <title>Complete genome sequence of Paludibaculum fermentans P105T, a facultatively anaerobic acidobacterium capable of dissimilatory Fe(III) reduction.</title>
        <authorList>
            <person name="Dedysh S.N."/>
            <person name="Beletsky A.V."/>
            <person name="Kulichevskaya I.S."/>
            <person name="Mardanov A.V."/>
            <person name="Ravin N.V."/>
        </authorList>
    </citation>
    <scope>NUCLEOTIDE SEQUENCE [LARGE SCALE GENOMIC DNA]</scope>
    <source>
        <strain evidence="5 6">P105</strain>
    </source>
</reference>
<dbReference type="Pfam" id="PF13365">
    <property type="entry name" value="Trypsin_2"/>
    <property type="match status" value="1"/>
</dbReference>
<dbReference type="KEGG" id="pfer:IRI77_17060"/>
<dbReference type="Pfam" id="PF13180">
    <property type="entry name" value="PDZ_2"/>
    <property type="match status" value="2"/>
</dbReference>
<dbReference type="AlphaFoldDB" id="A0A7S7NXI7"/>
<evidence type="ECO:0000313" key="6">
    <source>
        <dbReference type="Proteomes" id="UP000593892"/>
    </source>
</evidence>
<dbReference type="PRINTS" id="PR00834">
    <property type="entry name" value="PROTEASES2C"/>
</dbReference>
<proteinExistence type="inferred from homology"/>
<accession>A0A7S7NXI7</accession>
<evidence type="ECO:0000256" key="3">
    <source>
        <dbReference type="ARBA" id="ARBA00022801"/>
    </source>
</evidence>
<dbReference type="PANTHER" id="PTHR22939">
    <property type="entry name" value="SERINE PROTEASE FAMILY S1C HTRA-RELATED"/>
    <property type="match status" value="1"/>
</dbReference>
<dbReference type="SUPFAM" id="SSF50156">
    <property type="entry name" value="PDZ domain-like"/>
    <property type="match status" value="2"/>
</dbReference>
<comment type="similarity">
    <text evidence="1">Belongs to the peptidase S1C family.</text>
</comment>
<dbReference type="GO" id="GO:0006508">
    <property type="term" value="P:proteolysis"/>
    <property type="evidence" value="ECO:0007669"/>
    <property type="project" value="UniProtKB-KW"/>
</dbReference>
<dbReference type="InterPro" id="IPR001478">
    <property type="entry name" value="PDZ"/>
</dbReference>